<dbReference type="EMBL" id="LAQS01000004">
    <property type="protein sequence ID" value="KKZ75185.1"/>
    <property type="molecule type" value="Genomic_DNA"/>
</dbReference>
<keyword evidence="2" id="KW-0808">Transferase</keyword>
<gene>
    <name evidence="2" type="ORF">VO63_03395</name>
</gene>
<dbReference type="Gene3D" id="3.40.50.150">
    <property type="entry name" value="Vaccinia Virus protein VP39"/>
    <property type="match status" value="1"/>
</dbReference>
<dbReference type="GO" id="GO:0008168">
    <property type="term" value="F:methyltransferase activity"/>
    <property type="evidence" value="ECO:0007669"/>
    <property type="project" value="UniProtKB-KW"/>
</dbReference>
<dbReference type="PANTHER" id="PTHR43712:SF2">
    <property type="entry name" value="O-METHYLTRANSFERASE CICE"/>
    <property type="match status" value="1"/>
</dbReference>
<accession>A0A2P2GW78</accession>
<dbReference type="PANTHER" id="PTHR43712">
    <property type="entry name" value="PUTATIVE (AFU_ORTHOLOGUE AFUA_4G14580)-RELATED"/>
    <property type="match status" value="1"/>
</dbReference>
<keyword evidence="3" id="KW-1185">Reference proteome</keyword>
<dbReference type="InterPro" id="IPR013217">
    <property type="entry name" value="Methyltransf_12"/>
</dbReference>
<dbReference type="Proteomes" id="UP000265325">
    <property type="component" value="Unassembled WGS sequence"/>
</dbReference>
<feature type="domain" description="Methyltransferase type 12" evidence="1">
    <location>
        <begin position="171"/>
        <end position="274"/>
    </location>
</feature>
<dbReference type="CDD" id="cd02440">
    <property type="entry name" value="AdoMet_MTases"/>
    <property type="match status" value="1"/>
</dbReference>
<dbReference type="InterPro" id="IPR029063">
    <property type="entry name" value="SAM-dependent_MTases_sf"/>
</dbReference>
<keyword evidence="2" id="KW-0489">Methyltransferase</keyword>
<evidence type="ECO:0000313" key="3">
    <source>
        <dbReference type="Proteomes" id="UP000265325"/>
    </source>
</evidence>
<comment type="caution">
    <text evidence="2">The sequence shown here is derived from an EMBL/GenBank/DDBJ whole genome shotgun (WGS) entry which is preliminary data.</text>
</comment>
<sequence>MTVDPEMTVELEWENAMSSISPRETAADLAAVATLLEMADRLGIVPLLERGEPVTSAELAVAADVPEEGMDGFLATLVAAALVVPTGVKEFRVAEDFADRIHDSGYLTWSLRANQPYVQNPAAFLRDPAAAGAQFRRNGREVAVSSRWIGSQGFYPAATEAILAARPKHIVDLGAGAAGLLIDLLGRLPESTGVALDMSAGACQEAARAARDAGVGERLTVVERPIQSIADDPGPVAGADVIHAGFVFHDIVLEGDVFDRVLRQCREALRPGGIMAITDAVPYASAERERRFSALFTYLHAGFMNVTLPPEEDWLARFRQAGFEQAECVPHRFPGGRLFIATK</sequence>
<evidence type="ECO:0000313" key="2">
    <source>
        <dbReference type="EMBL" id="KKZ75185.1"/>
    </source>
</evidence>
<dbReference type="GO" id="GO:0032259">
    <property type="term" value="P:methylation"/>
    <property type="evidence" value="ECO:0007669"/>
    <property type="project" value="UniProtKB-KW"/>
</dbReference>
<evidence type="ECO:0000259" key="1">
    <source>
        <dbReference type="Pfam" id="PF08242"/>
    </source>
</evidence>
<reference evidence="2 3" key="1">
    <citation type="submission" date="2015-05" db="EMBL/GenBank/DDBJ databases">
        <title>Draft Genome assembly of Streptomyces showdoensis.</title>
        <authorList>
            <person name="Thapa K.K."/>
            <person name="Metsa-Ketela M."/>
        </authorList>
    </citation>
    <scope>NUCLEOTIDE SEQUENCE [LARGE SCALE GENOMIC DNA]</scope>
    <source>
        <strain evidence="2 3">ATCC 15227</strain>
    </source>
</reference>
<dbReference type="AlphaFoldDB" id="A0A2P2GW78"/>
<organism evidence="2 3">
    <name type="scientific">Streptomyces showdoensis</name>
    <dbReference type="NCBI Taxonomy" id="68268"/>
    <lineage>
        <taxon>Bacteria</taxon>
        <taxon>Bacillati</taxon>
        <taxon>Actinomycetota</taxon>
        <taxon>Actinomycetes</taxon>
        <taxon>Kitasatosporales</taxon>
        <taxon>Streptomycetaceae</taxon>
        <taxon>Streptomyces</taxon>
    </lineage>
</organism>
<proteinExistence type="predicted"/>
<protein>
    <submittedName>
        <fullName evidence="2">Methyltransferase type 12</fullName>
    </submittedName>
</protein>
<dbReference type="RefSeq" id="WP_046905988.1">
    <property type="nucleotide sequence ID" value="NZ_LAQS01000004.1"/>
</dbReference>
<dbReference type="SUPFAM" id="SSF53335">
    <property type="entry name" value="S-adenosyl-L-methionine-dependent methyltransferases"/>
    <property type="match status" value="1"/>
</dbReference>
<name>A0A2P2GW78_STREW</name>
<dbReference type="Pfam" id="PF08242">
    <property type="entry name" value="Methyltransf_12"/>
    <property type="match status" value="1"/>
</dbReference>